<evidence type="ECO:0000256" key="4">
    <source>
        <dbReference type="ARBA" id="ARBA00022741"/>
    </source>
</evidence>
<feature type="region of interest" description="Disordered" evidence="16">
    <location>
        <begin position="301"/>
        <end position="441"/>
    </location>
</feature>
<organism evidence="18 19">
    <name type="scientific">Stegastes partitus</name>
    <name type="common">bicolor damselfish</name>
    <dbReference type="NCBI Taxonomy" id="144197"/>
    <lineage>
        <taxon>Eukaryota</taxon>
        <taxon>Metazoa</taxon>
        <taxon>Chordata</taxon>
        <taxon>Craniata</taxon>
        <taxon>Vertebrata</taxon>
        <taxon>Euteleostomi</taxon>
        <taxon>Actinopterygii</taxon>
        <taxon>Neopterygii</taxon>
        <taxon>Teleostei</taxon>
        <taxon>Neoteleostei</taxon>
        <taxon>Acanthomorphata</taxon>
        <taxon>Ovalentaria</taxon>
        <taxon>Pomacentridae</taxon>
        <taxon>Stegastes</taxon>
    </lineage>
</organism>
<dbReference type="Proteomes" id="UP000694891">
    <property type="component" value="Unplaced"/>
</dbReference>
<dbReference type="SUPFAM" id="SSF52540">
    <property type="entry name" value="P-loop containing nucleoside triphosphate hydrolases"/>
    <property type="match status" value="1"/>
</dbReference>
<dbReference type="GO" id="GO:0017116">
    <property type="term" value="F:single-stranded DNA helicase activity"/>
    <property type="evidence" value="ECO:0007669"/>
    <property type="project" value="TreeGrafter"/>
</dbReference>
<keyword evidence="4 15" id="KW-0547">Nucleotide-binding</keyword>
<dbReference type="SUPFAM" id="SSF50249">
    <property type="entry name" value="Nucleic acid-binding proteins"/>
    <property type="match status" value="1"/>
</dbReference>
<feature type="region of interest" description="Disordered" evidence="16">
    <location>
        <begin position="139"/>
        <end position="196"/>
    </location>
</feature>
<protein>
    <recommendedName>
        <fullName evidence="12">DNA helicase MCM8</fullName>
        <ecNumber evidence="3">3.6.4.12</ecNumber>
    </recommendedName>
    <alternativeName>
        <fullName evidence="13">Minichromosome maintenance 8</fullName>
    </alternativeName>
</protein>
<dbReference type="PANTHER" id="PTHR11630:SF47">
    <property type="entry name" value="DNA HELICASE MCM8"/>
    <property type="match status" value="1"/>
</dbReference>
<feature type="region of interest" description="Disordered" evidence="16">
    <location>
        <begin position="1"/>
        <end position="22"/>
    </location>
</feature>
<dbReference type="AlphaFoldDB" id="A0A9Y4TQ30"/>
<dbReference type="SMART" id="SM00350">
    <property type="entry name" value="MCM"/>
    <property type="match status" value="1"/>
</dbReference>
<dbReference type="Pfam" id="PF26065">
    <property type="entry name" value="MCM8_N"/>
    <property type="match status" value="1"/>
</dbReference>
<dbReference type="PRINTS" id="PR01657">
    <property type="entry name" value="MCMFAMILY"/>
</dbReference>
<dbReference type="Gene3D" id="3.40.50.300">
    <property type="entry name" value="P-loop containing nucleotide triphosphate hydrolases"/>
    <property type="match status" value="1"/>
</dbReference>
<feature type="compositionally biased region" description="Basic and acidic residues" evidence="16">
    <location>
        <begin position="224"/>
        <end position="234"/>
    </location>
</feature>
<name>A0A9Y4TQ30_9TELE</name>
<dbReference type="GeneID" id="103369315"/>
<keyword evidence="9 15" id="KW-0238">DNA-binding</keyword>
<dbReference type="Pfam" id="PF17207">
    <property type="entry name" value="MCM_OB"/>
    <property type="match status" value="1"/>
</dbReference>
<keyword evidence="7 19" id="KW-0347">Helicase</keyword>
<dbReference type="InterPro" id="IPR041562">
    <property type="entry name" value="MCM_lid"/>
</dbReference>
<dbReference type="GO" id="GO:0016787">
    <property type="term" value="F:hydrolase activity"/>
    <property type="evidence" value="ECO:0007669"/>
    <property type="project" value="UniProtKB-KW"/>
</dbReference>
<dbReference type="Pfam" id="PF25051">
    <property type="entry name" value="WHD_MCM8"/>
    <property type="match status" value="1"/>
</dbReference>
<evidence type="ECO:0000256" key="13">
    <source>
        <dbReference type="ARBA" id="ARBA00042306"/>
    </source>
</evidence>
<keyword evidence="18" id="KW-1185">Reference proteome</keyword>
<evidence type="ECO:0000256" key="12">
    <source>
        <dbReference type="ARBA" id="ARBA00041084"/>
    </source>
</evidence>
<dbReference type="InterPro" id="IPR031327">
    <property type="entry name" value="MCM"/>
</dbReference>
<sequence length="1218" mass="132044">MIRPRMNPADTESGLDSLPASPINPFEEEDSYQYLDHIIHFFGLWKEADDPCLKQLFLKFALDVVVEKPWLWGSLPEFLFDFIGPPGSQPAGSLPAPEVASFQPTGPEPSLCSVGIVSLQPVDNPGPAAPFSVNQEVNRHVSAPPTNPTTPAPPDSSADDCKSPFWGTRLACKTPPSEKRGFRSRGSRQSTPMSISSSELTSFLLDRALGLDNFEALSPSSPTEHGHFDSKEPLPGRLSRKRRGSRQRQTSPLLSAAEVPTRPSHRSCILAIPGRVDAASDPVRVSERVDAAVSTDAVPERVDAVSTGSRSWDILDPNQALPGEQTAPASHASEPQPTLASSAPEGLRRRWLPARVQPLTGAPPSPALGQSPAPHRGSDVAVSRPESAPSQGLRRRRLPARVRPLRGAPTSPSPGPRGGRGSGGGWRGGGGSGSQTASTQRVLTQTTMDALCPYKGWSLYFTDSFIESSPSVVKIKVFEKYFTSRIHLYDKDEIERQGSVLVDYSDLTGDKAVRAALPDIVTELKEQPEVMLSCLGVAIHQVLTVDLEKQAAELQEEELPVAAPIINIPHISARLYNYEPLTPLRTLRAGVFGRLVCVKGTVVRVSNIRPQCSRMAFRCLTCSQTLSLVLQHGKYATPIKCVQPGCRSRSFAPCYSSPLTHTVDWQVIKVQELMSGEQRETGRIPRTVECHLTSDLCDSCVPGDTVTVTGIVRVISDGSSRGNKDQCMFLLYIEATSVSNTKGQQSKSGAQGSRGSAEDRSAGEEFSLKELYAVQEIQSQPDLLRLIVHSLCPVIYGHLLVKAALALALFGGRQKHTDKNSVPVRGDPHILIVGDPGLGKSQMLQAVCNVAPRGIYVCGNSTSTTGLTVSLSRDAGTGDYALEAGALVLADQGMCCIDEFDKLGQQQQALLEAMEQQSVSLAKAGIVSSLPARTSVVAAANPIGGHYTRGKTVSENLKMGSALLSRFDVVFLLLDIPDESHDRRLSEHVMANRAGRGRTSSAVVTRNNAELETSVLLEHSDMPLSERLQIPAGETMDPIPASLLRKYVSYARQYVHPSLSPEAAQTLQDFYLSLRAQAHTADATPITTRQLESLIRLTEARAKLELRETATKSDAEDVVEIMKHSLADTYSDGLGNLDFERSQLGSGMSQRSAGKRLVNALHSHAQRTNQKQFDLQMLRSIADRLNIKVMDFQGLLSSLNEQGFLLKKGSKLYQLQTV</sequence>
<proteinExistence type="inferred from homology"/>
<feature type="compositionally biased region" description="Pro residues" evidence="16">
    <location>
        <begin position="145"/>
        <end position="154"/>
    </location>
</feature>
<dbReference type="GO" id="GO:0005524">
    <property type="term" value="F:ATP binding"/>
    <property type="evidence" value="ECO:0007669"/>
    <property type="project" value="UniProtKB-KW"/>
</dbReference>
<feature type="domain" description="MCM C-terminal AAA(+) ATPase" evidence="17">
    <location>
        <begin position="783"/>
        <end position="989"/>
    </location>
</feature>
<evidence type="ECO:0000313" key="19">
    <source>
        <dbReference type="RefSeq" id="XP_008296228.1"/>
    </source>
</evidence>
<dbReference type="InterPro" id="IPR056875">
    <property type="entry name" value="MCM8/REC_WHD"/>
</dbReference>
<evidence type="ECO:0000259" key="17">
    <source>
        <dbReference type="PROSITE" id="PS50051"/>
    </source>
</evidence>
<dbReference type="InterPro" id="IPR033762">
    <property type="entry name" value="MCM_OB"/>
</dbReference>
<evidence type="ECO:0000256" key="6">
    <source>
        <dbReference type="ARBA" id="ARBA00022801"/>
    </source>
</evidence>
<evidence type="ECO:0000256" key="3">
    <source>
        <dbReference type="ARBA" id="ARBA00012551"/>
    </source>
</evidence>
<evidence type="ECO:0000256" key="16">
    <source>
        <dbReference type="SAM" id="MobiDB-lite"/>
    </source>
</evidence>
<dbReference type="EC" id="3.6.4.12" evidence="3"/>
<dbReference type="Pfam" id="PF17855">
    <property type="entry name" value="MCM_lid"/>
    <property type="match status" value="1"/>
</dbReference>
<dbReference type="GO" id="GO:0097362">
    <property type="term" value="C:MCM8-MCM9 complex"/>
    <property type="evidence" value="ECO:0007669"/>
    <property type="project" value="UniProtKB-ARBA"/>
</dbReference>
<dbReference type="RefSeq" id="XP_008296228.1">
    <property type="nucleotide sequence ID" value="XM_008298006.1"/>
</dbReference>
<dbReference type="GO" id="GO:0000724">
    <property type="term" value="P:double-strand break repair via homologous recombination"/>
    <property type="evidence" value="ECO:0007669"/>
    <property type="project" value="TreeGrafter"/>
</dbReference>
<comment type="similarity">
    <text evidence="2 15">Belongs to the MCM family.</text>
</comment>
<evidence type="ECO:0000256" key="5">
    <source>
        <dbReference type="ARBA" id="ARBA00022763"/>
    </source>
</evidence>
<dbReference type="Pfam" id="PF00493">
    <property type="entry name" value="MCM"/>
    <property type="match status" value="1"/>
</dbReference>
<evidence type="ECO:0000313" key="18">
    <source>
        <dbReference type="Proteomes" id="UP000694891"/>
    </source>
</evidence>
<comment type="catalytic activity">
    <reaction evidence="14">
        <text>ATP + H2O = ADP + phosphate + H(+)</text>
        <dbReference type="Rhea" id="RHEA:13065"/>
        <dbReference type="ChEBI" id="CHEBI:15377"/>
        <dbReference type="ChEBI" id="CHEBI:15378"/>
        <dbReference type="ChEBI" id="CHEBI:30616"/>
        <dbReference type="ChEBI" id="CHEBI:43474"/>
        <dbReference type="ChEBI" id="CHEBI:456216"/>
        <dbReference type="EC" id="3.6.4.12"/>
    </reaction>
</comment>
<dbReference type="CTD" id="84515"/>
<dbReference type="InterPro" id="IPR058767">
    <property type="entry name" value="MCM8_N"/>
</dbReference>
<dbReference type="CDD" id="cd17759">
    <property type="entry name" value="MCM8"/>
    <property type="match status" value="1"/>
</dbReference>
<comment type="subcellular location">
    <subcellularLocation>
        <location evidence="1">Nucleus</location>
    </subcellularLocation>
</comment>
<dbReference type="PROSITE" id="PS50051">
    <property type="entry name" value="MCM_2"/>
    <property type="match status" value="1"/>
</dbReference>
<accession>A0A9Y4TQ30</accession>
<dbReference type="Gene3D" id="2.20.28.10">
    <property type="match status" value="1"/>
</dbReference>
<feature type="compositionally biased region" description="Polar residues" evidence="16">
    <location>
        <begin position="187"/>
        <end position="196"/>
    </location>
</feature>
<dbReference type="InterPro" id="IPR003593">
    <property type="entry name" value="AAA+_ATPase"/>
</dbReference>
<dbReference type="GO" id="GO:0005634">
    <property type="term" value="C:nucleus"/>
    <property type="evidence" value="ECO:0007669"/>
    <property type="project" value="UniProtKB-SubCell"/>
</dbReference>
<keyword evidence="8 15" id="KW-0067">ATP-binding</keyword>
<dbReference type="PANTHER" id="PTHR11630">
    <property type="entry name" value="DNA REPLICATION LICENSING FACTOR MCM FAMILY MEMBER"/>
    <property type="match status" value="1"/>
</dbReference>
<feature type="region of interest" description="Disordered" evidence="16">
    <location>
        <begin position="216"/>
        <end position="262"/>
    </location>
</feature>
<dbReference type="SMART" id="SM00382">
    <property type="entry name" value="AAA"/>
    <property type="match status" value="1"/>
</dbReference>
<dbReference type="InterPro" id="IPR027417">
    <property type="entry name" value="P-loop_NTPase"/>
</dbReference>
<evidence type="ECO:0000256" key="15">
    <source>
        <dbReference type="RuleBase" id="RU004070"/>
    </source>
</evidence>
<keyword evidence="6" id="KW-0378">Hydrolase</keyword>
<evidence type="ECO:0000256" key="11">
    <source>
        <dbReference type="ARBA" id="ARBA00023242"/>
    </source>
</evidence>
<dbReference type="FunFam" id="2.20.28.10:FF:000007">
    <property type="entry name" value="DNA helicase MCM8 isoform X1"/>
    <property type="match status" value="1"/>
</dbReference>
<feature type="compositionally biased region" description="Gly residues" evidence="16">
    <location>
        <begin position="416"/>
        <end position="433"/>
    </location>
</feature>
<evidence type="ECO:0000256" key="9">
    <source>
        <dbReference type="ARBA" id="ARBA00023125"/>
    </source>
</evidence>
<dbReference type="InterPro" id="IPR012340">
    <property type="entry name" value="NA-bd_OB-fold"/>
</dbReference>
<keyword evidence="5" id="KW-0227">DNA damage</keyword>
<evidence type="ECO:0000256" key="2">
    <source>
        <dbReference type="ARBA" id="ARBA00008010"/>
    </source>
</evidence>
<dbReference type="CDD" id="cd22247">
    <property type="entry name" value="MCM8_WHD"/>
    <property type="match status" value="1"/>
</dbReference>
<gene>
    <name evidence="19" type="primary">mcm8</name>
</gene>
<keyword evidence="10" id="KW-0234">DNA repair</keyword>
<evidence type="ECO:0000256" key="10">
    <source>
        <dbReference type="ARBA" id="ARBA00023204"/>
    </source>
</evidence>
<dbReference type="Gene3D" id="2.40.50.140">
    <property type="entry name" value="Nucleic acid-binding proteins"/>
    <property type="match status" value="1"/>
</dbReference>
<evidence type="ECO:0000256" key="14">
    <source>
        <dbReference type="ARBA" id="ARBA00047995"/>
    </source>
</evidence>
<reference evidence="19" key="1">
    <citation type="submission" date="2025-08" db="UniProtKB">
        <authorList>
            <consortium name="RefSeq"/>
        </authorList>
    </citation>
    <scope>IDENTIFICATION</scope>
</reference>
<evidence type="ECO:0000256" key="1">
    <source>
        <dbReference type="ARBA" id="ARBA00004123"/>
    </source>
</evidence>
<evidence type="ECO:0000256" key="8">
    <source>
        <dbReference type="ARBA" id="ARBA00022840"/>
    </source>
</evidence>
<evidence type="ECO:0000256" key="7">
    <source>
        <dbReference type="ARBA" id="ARBA00022806"/>
    </source>
</evidence>
<dbReference type="GO" id="GO:0003697">
    <property type="term" value="F:single-stranded DNA binding"/>
    <property type="evidence" value="ECO:0007669"/>
    <property type="project" value="TreeGrafter"/>
</dbReference>
<keyword evidence="11" id="KW-0539">Nucleus</keyword>
<feature type="compositionally biased region" description="Basic residues" evidence="16">
    <location>
        <begin position="393"/>
        <end position="404"/>
    </location>
</feature>
<dbReference type="InterPro" id="IPR001208">
    <property type="entry name" value="MCM_dom"/>
</dbReference>